<feature type="domain" description="4Fe-4S ferredoxin-type" evidence="5">
    <location>
        <begin position="35"/>
        <end position="65"/>
    </location>
</feature>
<feature type="domain" description="4Fe-4S ferredoxin-type" evidence="5">
    <location>
        <begin position="5"/>
        <end position="34"/>
    </location>
</feature>
<dbReference type="PROSITE" id="PS51379">
    <property type="entry name" value="4FE4S_FER_2"/>
    <property type="match status" value="2"/>
</dbReference>
<proteinExistence type="predicted"/>
<dbReference type="Pfam" id="PF13237">
    <property type="entry name" value="Fer4_10"/>
    <property type="match status" value="1"/>
</dbReference>
<accession>A0A7C0VBI8</accession>
<reference evidence="6" key="1">
    <citation type="journal article" date="2020" name="mSystems">
        <title>Genome- and Community-Level Interaction Insights into Carbon Utilization and Element Cycling Functions of Hydrothermarchaeota in Hydrothermal Sediment.</title>
        <authorList>
            <person name="Zhou Z."/>
            <person name="Liu Y."/>
            <person name="Xu W."/>
            <person name="Pan J."/>
            <person name="Luo Z.H."/>
            <person name="Li M."/>
        </authorList>
    </citation>
    <scope>NUCLEOTIDE SEQUENCE [LARGE SCALE GENOMIC DNA]</scope>
    <source>
        <strain evidence="6">HyVt-102</strain>
    </source>
</reference>
<evidence type="ECO:0000256" key="3">
    <source>
        <dbReference type="ARBA" id="ARBA00023004"/>
    </source>
</evidence>
<comment type="caution">
    <text evidence="6">The sequence shown here is derived from an EMBL/GenBank/DDBJ whole genome shotgun (WGS) entry which is preliminary data.</text>
</comment>
<keyword evidence="1" id="KW-0004">4Fe-4S</keyword>
<dbReference type="Proteomes" id="UP000885847">
    <property type="component" value="Unassembled WGS sequence"/>
</dbReference>
<evidence type="ECO:0000256" key="2">
    <source>
        <dbReference type="ARBA" id="ARBA00022723"/>
    </source>
</evidence>
<dbReference type="Gene3D" id="3.30.70.3270">
    <property type="match status" value="1"/>
</dbReference>
<dbReference type="InterPro" id="IPR017896">
    <property type="entry name" value="4Fe4S_Fe-S-bd"/>
</dbReference>
<evidence type="ECO:0000313" key="6">
    <source>
        <dbReference type="EMBL" id="HDI83357.1"/>
    </source>
</evidence>
<dbReference type="InterPro" id="IPR017900">
    <property type="entry name" value="4Fe4S_Fe_S_CS"/>
</dbReference>
<evidence type="ECO:0000256" key="1">
    <source>
        <dbReference type="ARBA" id="ARBA00022485"/>
    </source>
</evidence>
<keyword evidence="3" id="KW-0408">Iron</keyword>
<gene>
    <name evidence="6" type="ORF">ENF18_06155</name>
</gene>
<dbReference type="AlphaFoldDB" id="A0A7C0VBI8"/>
<protein>
    <submittedName>
        <fullName evidence="6">4Fe-4S dicluster domain-containing protein</fullName>
    </submittedName>
</protein>
<organism evidence="6">
    <name type="scientific">candidate division WOR-3 bacterium</name>
    <dbReference type="NCBI Taxonomy" id="2052148"/>
    <lineage>
        <taxon>Bacteria</taxon>
        <taxon>Bacteria division WOR-3</taxon>
    </lineage>
</organism>
<keyword evidence="4" id="KW-0411">Iron-sulfur</keyword>
<keyword evidence="2" id="KW-0479">Metal-binding</keyword>
<evidence type="ECO:0000256" key="4">
    <source>
        <dbReference type="ARBA" id="ARBA00023014"/>
    </source>
</evidence>
<dbReference type="InterPro" id="IPR050572">
    <property type="entry name" value="Fe-S_Ferredoxin"/>
</dbReference>
<dbReference type="PANTHER" id="PTHR43687">
    <property type="entry name" value="ADENYLYLSULFATE REDUCTASE, BETA SUBUNIT"/>
    <property type="match status" value="1"/>
</dbReference>
<name>A0A7C0VBI8_UNCW3</name>
<dbReference type="GO" id="GO:0051539">
    <property type="term" value="F:4 iron, 4 sulfur cluster binding"/>
    <property type="evidence" value="ECO:0007669"/>
    <property type="project" value="UniProtKB-KW"/>
</dbReference>
<dbReference type="PANTHER" id="PTHR43687:SF4">
    <property type="entry name" value="BLR5484 PROTEIN"/>
    <property type="match status" value="1"/>
</dbReference>
<dbReference type="EMBL" id="DQWE01000291">
    <property type="protein sequence ID" value="HDI83357.1"/>
    <property type="molecule type" value="Genomic_DNA"/>
</dbReference>
<dbReference type="PROSITE" id="PS00198">
    <property type="entry name" value="4FE4S_FER_1"/>
    <property type="match status" value="1"/>
</dbReference>
<evidence type="ECO:0000259" key="5">
    <source>
        <dbReference type="PROSITE" id="PS51379"/>
    </source>
</evidence>
<sequence>MTKKYSVRIDKKWCKGCEICVVLCPVDILFIGDDRKVDVSDEDKCIGCLQCEYHCPDFAIFINPKEES</sequence>
<dbReference type="GO" id="GO:0046872">
    <property type="term" value="F:metal ion binding"/>
    <property type="evidence" value="ECO:0007669"/>
    <property type="project" value="UniProtKB-KW"/>
</dbReference>
<dbReference type="SUPFAM" id="SSF54862">
    <property type="entry name" value="4Fe-4S ferredoxins"/>
    <property type="match status" value="1"/>
</dbReference>
<dbReference type="Gene3D" id="3.30.70.20">
    <property type="match status" value="1"/>
</dbReference>